<dbReference type="PROSITE" id="PS50089">
    <property type="entry name" value="ZF_RING_2"/>
    <property type="match status" value="1"/>
</dbReference>
<dbReference type="GO" id="GO:0005737">
    <property type="term" value="C:cytoplasm"/>
    <property type="evidence" value="ECO:0007669"/>
    <property type="project" value="UniProtKB-ARBA"/>
</dbReference>
<evidence type="ECO:0000313" key="5">
    <source>
        <dbReference type="EMBL" id="KAL3309853.1"/>
    </source>
</evidence>
<dbReference type="Gene3D" id="1.25.40.10">
    <property type="entry name" value="Tetratricopeptide repeat domain"/>
    <property type="match status" value="1"/>
</dbReference>
<dbReference type="AlphaFoldDB" id="A0ABD2PRZ9"/>
<name>A0ABD2PRZ9_9PLAT</name>
<dbReference type="InterPro" id="IPR013083">
    <property type="entry name" value="Znf_RING/FYVE/PHD"/>
</dbReference>
<dbReference type="InterPro" id="IPR011990">
    <property type="entry name" value="TPR-like_helical_dom_sf"/>
</dbReference>
<dbReference type="InterPro" id="IPR019734">
    <property type="entry name" value="TPR_rpt"/>
</dbReference>
<reference evidence="5 6" key="1">
    <citation type="submission" date="2024-11" db="EMBL/GenBank/DDBJ databases">
        <title>Adaptive evolution of stress response genes in parasites aligns with host niche diversity.</title>
        <authorList>
            <person name="Hahn C."/>
            <person name="Resl P."/>
        </authorList>
    </citation>
    <scope>NUCLEOTIDE SEQUENCE [LARGE SCALE GENOMIC DNA]</scope>
    <source>
        <strain evidence="5">EGGRZ-B1_66</strain>
        <tissue evidence="5">Body</tissue>
    </source>
</reference>
<dbReference type="GO" id="GO:0008270">
    <property type="term" value="F:zinc ion binding"/>
    <property type="evidence" value="ECO:0007669"/>
    <property type="project" value="UniProtKB-KW"/>
</dbReference>
<dbReference type="InterPro" id="IPR001841">
    <property type="entry name" value="Znf_RING"/>
</dbReference>
<sequence length="336" mass="38417">MPDVVKFFIDNPSFAFAYGALAKIFEIKKCEPNYKLSMLEKLITVTRNQYNSPKVNRDLLKVPKDPKSIDVCLACPFCRSLLNYPVVLSCGKAFCESCISDGYVCHLCPNKNNESVNPSVVLNKTVAILYPELESSYRSLRLASQYHKSGLFRQSLELTDQVLENFPANTLALYYRAECYLSLNDPCKALEDAETIQKLNPCWPKYYLIKGIALKRMARYSDAIECLFAGFSAFPYSDRCENEMHLNFPLTLLDAIPKTSWTLPVILHGCCMETDDNDNNLDYEFIPNRGNRCNPQFDPDEDEKPLYQQFSLFISLHLILPSIQDFAQFILTRYAG</sequence>
<comment type="caution">
    <text evidence="5">The sequence shown here is derived from an EMBL/GenBank/DDBJ whole genome shotgun (WGS) entry which is preliminary data.</text>
</comment>
<accession>A0ABD2PRZ9</accession>
<dbReference type="SUPFAM" id="SSF57850">
    <property type="entry name" value="RING/U-box"/>
    <property type="match status" value="1"/>
</dbReference>
<evidence type="ECO:0000313" key="6">
    <source>
        <dbReference type="Proteomes" id="UP001626550"/>
    </source>
</evidence>
<organism evidence="5 6">
    <name type="scientific">Cichlidogyrus casuarinus</name>
    <dbReference type="NCBI Taxonomy" id="1844966"/>
    <lineage>
        <taxon>Eukaryota</taxon>
        <taxon>Metazoa</taxon>
        <taxon>Spiralia</taxon>
        <taxon>Lophotrochozoa</taxon>
        <taxon>Platyhelminthes</taxon>
        <taxon>Monogenea</taxon>
        <taxon>Monopisthocotylea</taxon>
        <taxon>Dactylogyridea</taxon>
        <taxon>Ancyrocephalidae</taxon>
        <taxon>Cichlidogyrus</taxon>
    </lineage>
</organism>
<keyword evidence="6" id="KW-1185">Reference proteome</keyword>
<evidence type="ECO:0000256" key="3">
    <source>
        <dbReference type="PROSITE-ProRule" id="PRU00175"/>
    </source>
</evidence>
<evidence type="ECO:0000256" key="1">
    <source>
        <dbReference type="ARBA" id="ARBA00022771"/>
    </source>
</evidence>
<keyword evidence="1 3" id="KW-0863">Zinc-finger</keyword>
<dbReference type="Gene3D" id="3.30.40.10">
    <property type="entry name" value="Zinc/RING finger domain, C3HC4 (zinc finger)"/>
    <property type="match status" value="1"/>
</dbReference>
<feature type="domain" description="RING-type" evidence="4">
    <location>
        <begin position="75"/>
        <end position="108"/>
    </location>
</feature>
<dbReference type="SMART" id="SM00028">
    <property type="entry name" value="TPR"/>
    <property type="match status" value="3"/>
</dbReference>
<dbReference type="PANTHER" id="PTHR23327">
    <property type="entry name" value="RING FINGER PROTEIN 127"/>
    <property type="match status" value="1"/>
</dbReference>
<evidence type="ECO:0000256" key="2">
    <source>
        <dbReference type="ARBA" id="ARBA00022833"/>
    </source>
</evidence>
<proteinExistence type="predicted"/>
<dbReference type="SMART" id="SM00184">
    <property type="entry name" value="RING"/>
    <property type="match status" value="1"/>
</dbReference>
<evidence type="ECO:0000259" key="4">
    <source>
        <dbReference type="PROSITE" id="PS50089"/>
    </source>
</evidence>
<dbReference type="Proteomes" id="UP001626550">
    <property type="component" value="Unassembled WGS sequence"/>
</dbReference>
<dbReference type="EMBL" id="JBJKFK010003488">
    <property type="protein sequence ID" value="KAL3309853.1"/>
    <property type="molecule type" value="Genomic_DNA"/>
</dbReference>
<gene>
    <name evidence="5" type="ORF">Ciccas_011592</name>
</gene>
<keyword evidence="2" id="KW-0862">Zinc</keyword>
<keyword evidence="1 3" id="KW-0479">Metal-binding</keyword>
<dbReference type="SUPFAM" id="SSF48452">
    <property type="entry name" value="TPR-like"/>
    <property type="match status" value="1"/>
</dbReference>
<dbReference type="PANTHER" id="PTHR23327:SF42">
    <property type="entry name" value="LON PEPTIDASE N-TERMINAL DOMAIN AND RING FINGER PROTEIN C14F5.10C"/>
    <property type="match status" value="1"/>
</dbReference>
<protein>
    <recommendedName>
        <fullName evidence="4">RING-type domain-containing protein</fullName>
    </recommendedName>
</protein>